<dbReference type="Gene3D" id="3.20.20.70">
    <property type="entry name" value="Aldolase class I"/>
    <property type="match status" value="1"/>
</dbReference>
<dbReference type="PANTHER" id="PTHR10277:SF9">
    <property type="entry name" value="2-ISOPROPYLMALATE SYNTHASE 1, CHLOROPLASTIC-RELATED"/>
    <property type="match status" value="1"/>
</dbReference>
<dbReference type="FunFam" id="3.20.20.70:FF:000010">
    <property type="entry name" value="2-isopropylmalate synthase"/>
    <property type="match status" value="1"/>
</dbReference>
<keyword evidence="7 11" id="KW-0808">Transferase</keyword>
<dbReference type="InterPro" id="IPR013709">
    <property type="entry name" value="2-isopropylmalate_synth_dimer"/>
</dbReference>
<dbReference type="GO" id="GO:0009098">
    <property type="term" value="P:L-leucine biosynthetic process"/>
    <property type="evidence" value="ECO:0007669"/>
    <property type="project" value="UniProtKB-UniRule"/>
</dbReference>
<evidence type="ECO:0000256" key="5">
    <source>
        <dbReference type="ARBA" id="ARBA00022430"/>
    </source>
</evidence>
<dbReference type="Proteomes" id="UP000030401">
    <property type="component" value="Unassembled WGS sequence"/>
</dbReference>
<dbReference type="NCBIfam" id="NF002085">
    <property type="entry name" value="PRK00915.1-2"/>
    <property type="match status" value="1"/>
</dbReference>
<comment type="catalytic activity">
    <reaction evidence="11">
        <text>3-methyl-2-oxobutanoate + acetyl-CoA + H2O = (2S)-2-isopropylmalate + CoA + H(+)</text>
        <dbReference type="Rhea" id="RHEA:21524"/>
        <dbReference type="ChEBI" id="CHEBI:1178"/>
        <dbReference type="ChEBI" id="CHEBI:11851"/>
        <dbReference type="ChEBI" id="CHEBI:15377"/>
        <dbReference type="ChEBI" id="CHEBI:15378"/>
        <dbReference type="ChEBI" id="CHEBI:57287"/>
        <dbReference type="ChEBI" id="CHEBI:57288"/>
        <dbReference type="EC" id="2.3.3.13"/>
    </reaction>
</comment>
<dbReference type="NCBIfam" id="TIGR00973">
    <property type="entry name" value="leuA_bact"/>
    <property type="match status" value="1"/>
</dbReference>
<evidence type="ECO:0000313" key="13">
    <source>
        <dbReference type="EMBL" id="KGX87069.1"/>
    </source>
</evidence>
<dbReference type="EMBL" id="AVPG01000009">
    <property type="protein sequence ID" value="KGX87069.1"/>
    <property type="molecule type" value="Genomic_DNA"/>
</dbReference>
<comment type="pathway">
    <text evidence="1 11">Amino-acid biosynthesis; L-leucine biosynthesis; L-leucine from 3-methyl-2-oxobutanoate: step 1/4.</text>
</comment>
<dbReference type="InterPro" id="IPR002034">
    <property type="entry name" value="AIPM/Hcit_synth_CS"/>
</dbReference>
<keyword evidence="14" id="KW-1185">Reference proteome</keyword>
<protein>
    <recommendedName>
        <fullName evidence="4 11">2-isopropylmalate synthase</fullName>
        <ecNumber evidence="3 11">2.3.3.13</ecNumber>
    </recommendedName>
    <alternativeName>
        <fullName evidence="11">Alpha-IPM synthase</fullName>
    </alternativeName>
    <alternativeName>
        <fullName evidence="11">Alpha-isopropylmalate synthase</fullName>
    </alternativeName>
</protein>
<keyword evidence="6 11" id="KW-0028">Amino-acid biosynthesis</keyword>
<evidence type="ECO:0000256" key="9">
    <source>
        <dbReference type="ARBA" id="ARBA00023211"/>
    </source>
</evidence>
<evidence type="ECO:0000256" key="1">
    <source>
        <dbReference type="ARBA" id="ARBA00004689"/>
    </source>
</evidence>
<dbReference type="RefSeq" id="WP_036833887.1">
    <property type="nucleotide sequence ID" value="NZ_AVPG01000009.1"/>
</dbReference>
<evidence type="ECO:0000256" key="10">
    <source>
        <dbReference type="ARBA" id="ARBA00023304"/>
    </source>
</evidence>
<evidence type="ECO:0000256" key="8">
    <source>
        <dbReference type="ARBA" id="ARBA00022723"/>
    </source>
</evidence>
<comment type="caution">
    <text evidence="13">The sequence shown here is derived from an EMBL/GenBank/DDBJ whole genome shotgun (WGS) entry which is preliminary data.</text>
</comment>
<evidence type="ECO:0000256" key="11">
    <source>
        <dbReference type="HAMAP-Rule" id="MF_01025"/>
    </source>
</evidence>
<comment type="cofactor">
    <cofactor evidence="11">
        <name>Mn(2+)</name>
        <dbReference type="ChEBI" id="CHEBI:29035"/>
    </cofactor>
</comment>
<dbReference type="InterPro" id="IPR005671">
    <property type="entry name" value="LeuA_bact_synth"/>
</dbReference>
<dbReference type="GO" id="GO:0003985">
    <property type="term" value="F:acetyl-CoA C-acetyltransferase activity"/>
    <property type="evidence" value="ECO:0007669"/>
    <property type="project" value="UniProtKB-UniRule"/>
</dbReference>
<dbReference type="GO" id="GO:0005737">
    <property type="term" value="C:cytoplasm"/>
    <property type="evidence" value="ECO:0007669"/>
    <property type="project" value="UniProtKB-UniRule"/>
</dbReference>
<dbReference type="InterPro" id="IPR013785">
    <property type="entry name" value="Aldolase_TIM"/>
</dbReference>
<keyword evidence="11" id="KW-0963">Cytoplasm</keyword>
<dbReference type="InterPro" id="IPR000891">
    <property type="entry name" value="PYR_CT"/>
</dbReference>
<comment type="subunit">
    <text evidence="11">Homodimer.</text>
</comment>
<dbReference type="eggNOG" id="COG0119">
    <property type="taxonomic scope" value="Bacteria"/>
</dbReference>
<dbReference type="Pfam" id="PF00682">
    <property type="entry name" value="HMGL-like"/>
    <property type="match status" value="1"/>
</dbReference>
<dbReference type="UniPathway" id="UPA00048">
    <property type="reaction ID" value="UER00070"/>
</dbReference>
<feature type="region of interest" description="Regulatory domain" evidence="11">
    <location>
        <begin position="392"/>
        <end position="514"/>
    </location>
</feature>
<dbReference type="Pfam" id="PF22617">
    <property type="entry name" value="HCS_D2"/>
    <property type="match status" value="1"/>
</dbReference>
<gene>
    <name evidence="11" type="primary">leuA</name>
    <name evidence="13" type="ORF">N784_02855</name>
</gene>
<dbReference type="PROSITE" id="PS00815">
    <property type="entry name" value="AIPM_HOMOCIT_SYNTH_1"/>
    <property type="match status" value="1"/>
</dbReference>
<keyword evidence="9 11" id="KW-0464">Manganese</keyword>
<dbReference type="SUPFAM" id="SSF110921">
    <property type="entry name" value="2-isopropylmalate synthase LeuA, allosteric (dimerisation) domain"/>
    <property type="match status" value="1"/>
</dbReference>
<feature type="domain" description="Pyruvate carboxyltransferase" evidence="12">
    <location>
        <begin position="4"/>
        <end position="266"/>
    </location>
</feature>
<evidence type="ECO:0000256" key="7">
    <source>
        <dbReference type="ARBA" id="ARBA00022679"/>
    </source>
</evidence>
<dbReference type="Gene3D" id="3.30.160.270">
    <property type="match status" value="1"/>
</dbReference>
<feature type="binding site" evidence="11">
    <location>
        <position position="203"/>
    </location>
    <ligand>
        <name>Mn(2+)</name>
        <dbReference type="ChEBI" id="CHEBI:29035"/>
    </ligand>
</feature>
<dbReference type="Pfam" id="PF08502">
    <property type="entry name" value="LeuA_dimer"/>
    <property type="match status" value="1"/>
</dbReference>
<organism evidence="13 14">
    <name type="scientific">Pontibacillus litoralis JSM 072002</name>
    <dbReference type="NCBI Taxonomy" id="1385512"/>
    <lineage>
        <taxon>Bacteria</taxon>
        <taxon>Bacillati</taxon>
        <taxon>Bacillota</taxon>
        <taxon>Bacilli</taxon>
        <taxon>Bacillales</taxon>
        <taxon>Bacillaceae</taxon>
        <taxon>Pontibacillus</taxon>
    </lineage>
</organism>
<dbReference type="PROSITE" id="PS50991">
    <property type="entry name" value="PYR_CT"/>
    <property type="match status" value="1"/>
</dbReference>
<keyword evidence="10 11" id="KW-0100">Branched-chain amino acid biosynthesis</keyword>
<comment type="similarity">
    <text evidence="2 11">Belongs to the alpha-IPM synthase/homocitrate synthase family. LeuA type 1 subfamily.</text>
</comment>
<evidence type="ECO:0000313" key="14">
    <source>
        <dbReference type="Proteomes" id="UP000030401"/>
    </source>
</evidence>
<accession>A0A0A5G4V9</accession>
<dbReference type="SMART" id="SM00917">
    <property type="entry name" value="LeuA_dimer"/>
    <property type="match status" value="1"/>
</dbReference>
<name>A0A0A5G4V9_9BACI</name>
<evidence type="ECO:0000256" key="3">
    <source>
        <dbReference type="ARBA" id="ARBA00012973"/>
    </source>
</evidence>
<dbReference type="CDD" id="cd07940">
    <property type="entry name" value="DRE_TIM_IPMS"/>
    <property type="match status" value="1"/>
</dbReference>
<sequence length="514" mass="56398">MARIKVFDTTLRDGEQSPGVNLNQLEKIEIAKQLERFGVDRMEAGFPASSQSEFESVKAIAKTIQNASVTGLARAKKSDIDCAWEALQYAKEPRLHIFLATSPIHMQHKLQMSPEKVIETACDMVAYAKEKFQQIEFSAEDASRSDLAFLAEITEKVIDAGATVINLPDTVGYTTPAEYGALFRYMKENVPNIHQVSLSAHCHDDLGMAVANTIAAIENGATQIEGTINGIGERAGNASLEEIAVALTIRNNVYPYHTNLVLNEIKRTSDLVSKLTGMVVPANKAVIGKNAFAHESGIHQDGMLKNASTYEIITPEMVGIHESDLVLGKHSGKHAFSNHVQSLGYTLSEEKLTEAFQAFKSLTDCKKEITDEDLFTLLTDVQTVSTRAPKYTLQSFQVQYGSTNIPTATIAMKNPNGEYLEMAGTGKGSVEAIYNTLEALMHEDIQLEDYRINSVGAGRDALAEVHIRLKVNGYTMNGRGSAQDVLEASAHAFINSVNRVFMQPNLKQKQHAQM</sequence>
<dbReference type="GO" id="GO:0003852">
    <property type="term" value="F:2-isopropylmalate synthase activity"/>
    <property type="evidence" value="ECO:0007669"/>
    <property type="project" value="UniProtKB-UniRule"/>
</dbReference>
<dbReference type="InterPro" id="IPR054691">
    <property type="entry name" value="LeuA/HCS_post-cat"/>
</dbReference>
<dbReference type="FunFam" id="3.30.160.270:FF:000003">
    <property type="entry name" value="2-isopropylmalate synthase"/>
    <property type="match status" value="1"/>
</dbReference>
<feature type="binding site" evidence="11">
    <location>
        <position position="13"/>
    </location>
    <ligand>
        <name>Mn(2+)</name>
        <dbReference type="ChEBI" id="CHEBI:29035"/>
    </ligand>
</feature>
<dbReference type="PANTHER" id="PTHR10277">
    <property type="entry name" value="HOMOCITRATE SYNTHASE-RELATED"/>
    <property type="match status" value="1"/>
</dbReference>
<dbReference type="PROSITE" id="PS00816">
    <property type="entry name" value="AIPM_HOMOCIT_SYNTH_2"/>
    <property type="match status" value="1"/>
</dbReference>
<dbReference type="InterPro" id="IPR036230">
    <property type="entry name" value="LeuA_allosteric_dom_sf"/>
</dbReference>
<keyword evidence="5 11" id="KW-0432">Leucine biosynthesis</keyword>
<dbReference type="FunFam" id="1.10.238.260:FF:000001">
    <property type="entry name" value="2-isopropylmalate synthase"/>
    <property type="match status" value="1"/>
</dbReference>
<dbReference type="EC" id="2.3.3.13" evidence="3 11"/>
<proteinExistence type="inferred from homology"/>
<dbReference type="GO" id="GO:0030145">
    <property type="term" value="F:manganese ion binding"/>
    <property type="evidence" value="ECO:0007669"/>
    <property type="project" value="UniProtKB-UniRule"/>
</dbReference>
<feature type="binding site" evidence="11">
    <location>
        <position position="237"/>
    </location>
    <ligand>
        <name>Mn(2+)</name>
        <dbReference type="ChEBI" id="CHEBI:29035"/>
    </ligand>
</feature>
<dbReference type="NCBIfam" id="NF002088">
    <property type="entry name" value="PRK00915.1-5"/>
    <property type="match status" value="1"/>
</dbReference>
<dbReference type="STRING" id="1385512.N784_02855"/>
<comment type="function">
    <text evidence="11">Catalyzes the condensation of the acetyl group of acetyl-CoA with 3-methyl-2-oxobutanoate (2-ketoisovalerate) to form 3-carboxy-3-hydroxy-4-methylpentanoate (2-isopropylmalate).</text>
</comment>
<keyword evidence="8 11" id="KW-0479">Metal-binding</keyword>
<evidence type="ECO:0000256" key="2">
    <source>
        <dbReference type="ARBA" id="ARBA00009396"/>
    </source>
</evidence>
<dbReference type="HAMAP" id="MF_01025">
    <property type="entry name" value="LeuA_type1"/>
    <property type="match status" value="1"/>
</dbReference>
<dbReference type="AlphaFoldDB" id="A0A0A5G4V9"/>
<dbReference type="InterPro" id="IPR050073">
    <property type="entry name" value="2-IPM_HCS-like"/>
</dbReference>
<feature type="binding site" evidence="11">
    <location>
        <position position="201"/>
    </location>
    <ligand>
        <name>Mn(2+)</name>
        <dbReference type="ChEBI" id="CHEBI:29035"/>
    </ligand>
</feature>
<evidence type="ECO:0000259" key="12">
    <source>
        <dbReference type="PROSITE" id="PS50991"/>
    </source>
</evidence>
<evidence type="ECO:0000256" key="6">
    <source>
        <dbReference type="ARBA" id="ARBA00022605"/>
    </source>
</evidence>
<evidence type="ECO:0000256" key="4">
    <source>
        <dbReference type="ARBA" id="ARBA00018198"/>
    </source>
</evidence>
<dbReference type="NCBIfam" id="NF002086">
    <property type="entry name" value="PRK00915.1-3"/>
    <property type="match status" value="1"/>
</dbReference>
<dbReference type="SUPFAM" id="SSF51569">
    <property type="entry name" value="Aldolase"/>
    <property type="match status" value="1"/>
</dbReference>
<dbReference type="Gene3D" id="1.10.238.260">
    <property type="match status" value="1"/>
</dbReference>
<reference evidence="13 14" key="1">
    <citation type="submission" date="2013-08" db="EMBL/GenBank/DDBJ databases">
        <authorList>
            <person name="Huang J."/>
            <person name="Wang G."/>
        </authorList>
    </citation>
    <scope>NUCLEOTIDE SEQUENCE [LARGE SCALE GENOMIC DNA]</scope>
    <source>
        <strain evidence="13 14">JSM 072002</strain>
    </source>
</reference>